<dbReference type="AlphaFoldDB" id="A0A561XK52"/>
<dbReference type="Pfam" id="PF13439">
    <property type="entry name" value="Glyco_transf_4"/>
    <property type="match status" value="1"/>
</dbReference>
<evidence type="ECO:0000259" key="2">
    <source>
        <dbReference type="Pfam" id="PF00534"/>
    </source>
</evidence>
<dbReference type="GeneID" id="51111939"/>
<reference evidence="4 5" key="1">
    <citation type="journal article" date="2015" name="Stand. Genomic Sci.">
        <title>Genomic Encyclopedia of Bacterial and Archaeal Type Strains, Phase III: the genomes of soil and plant-associated and newly described type strains.</title>
        <authorList>
            <person name="Whitman W.B."/>
            <person name="Woyke T."/>
            <person name="Klenk H.P."/>
            <person name="Zhou Y."/>
            <person name="Lilburn T.G."/>
            <person name="Beck B.J."/>
            <person name="De Vos P."/>
            <person name="Vandamme P."/>
            <person name="Eisen J.A."/>
            <person name="Garrity G."/>
            <person name="Hugenholtz P."/>
            <person name="Kyrpides N.C."/>
        </authorList>
    </citation>
    <scope>NUCLEOTIDE SEQUENCE [LARGE SCALE GENOMIC DNA]</scope>
    <source>
        <strain evidence="4 5">DSM 64</strain>
    </source>
</reference>
<dbReference type="PANTHER" id="PTHR46401:SF2">
    <property type="entry name" value="GLYCOSYLTRANSFERASE WBBK-RELATED"/>
    <property type="match status" value="1"/>
</dbReference>
<organism evidence="4 5">
    <name type="scientific">Acidovorax delafieldii</name>
    <name type="common">Pseudomonas delafieldii</name>
    <dbReference type="NCBI Taxonomy" id="47920"/>
    <lineage>
        <taxon>Bacteria</taxon>
        <taxon>Pseudomonadati</taxon>
        <taxon>Pseudomonadota</taxon>
        <taxon>Betaproteobacteria</taxon>
        <taxon>Burkholderiales</taxon>
        <taxon>Comamonadaceae</taxon>
        <taxon>Acidovorax</taxon>
    </lineage>
</organism>
<dbReference type="InterPro" id="IPR001296">
    <property type="entry name" value="Glyco_trans_1"/>
</dbReference>
<sequence length="373" mass="40865">MKVAFGVSVLARCMQQGGVDGIGTYTRELMAAMPQSAQLTPYLFDLPESSWTGVTAPLSFGSFRYQALAAMLPWMDFAHARRAVGTGVDLIHATDHLVPRLRGVPTVATIFDAIPLSHPEWVRYRLKSLKNELWRRTALWAQHVITISDYSRQEIATHFRIPEERITAIPLGVGAQWLKPVDAAQGAAVRARHSLPESYLVSVGTLQPRKNIGRLLSAHASLPEHVQRACPLIVVGKPGWGCEDVVGRLSSGQLKHVRWLGHLPDTELQVVIKRATALVFPSLHEGFGLPVLEAFAAGVPVVASNTTSIPEVAGDAALLVDPLRIDELSDAMCRIIEDSALAGQLRARGRDRVRGFTWQACAQKTLQVYESMI</sequence>
<comment type="caution">
    <text evidence="4">The sequence shown here is derived from an EMBL/GenBank/DDBJ whole genome shotgun (WGS) entry which is preliminary data.</text>
</comment>
<gene>
    <name evidence="4" type="ORF">ATF69_2883</name>
</gene>
<dbReference type="PANTHER" id="PTHR46401">
    <property type="entry name" value="GLYCOSYLTRANSFERASE WBBK-RELATED"/>
    <property type="match status" value="1"/>
</dbReference>
<feature type="domain" description="Glycosyl transferase family 1" evidence="2">
    <location>
        <begin position="197"/>
        <end position="351"/>
    </location>
</feature>
<dbReference type="Pfam" id="PF00534">
    <property type="entry name" value="Glycos_transf_1"/>
    <property type="match status" value="1"/>
</dbReference>
<name>A0A561XK52_ACIDE</name>
<dbReference type="GO" id="GO:0009103">
    <property type="term" value="P:lipopolysaccharide biosynthetic process"/>
    <property type="evidence" value="ECO:0007669"/>
    <property type="project" value="TreeGrafter"/>
</dbReference>
<dbReference type="FunFam" id="3.40.50.2000:FF:000119">
    <property type="entry name" value="Glycosyl transferase group 1"/>
    <property type="match status" value="1"/>
</dbReference>
<evidence type="ECO:0000256" key="1">
    <source>
        <dbReference type="ARBA" id="ARBA00022679"/>
    </source>
</evidence>
<dbReference type="Gene3D" id="3.40.50.2000">
    <property type="entry name" value="Glycogen Phosphorylase B"/>
    <property type="match status" value="2"/>
</dbReference>
<dbReference type="Proteomes" id="UP000321485">
    <property type="component" value="Unassembled WGS sequence"/>
</dbReference>
<evidence type="ECO:0000259" key="3">
    <source>
        <dbReference type="Pfam" id="PF13439"/>
    </source>
</evidence>
<dbReference type="InterPro" id="IPR028098">
    <property type="entry name" value="Glyco_trans_4-like_N"/>
</dbReference>
<dbReference type="SUPFAM" id="SSF53756">
    <property type="entry name" value="UDP-Glycosyltransferase/glycogen phosphorylase"/>
    <property type="match status" value="1"/>
</dbReference>
<keyword evidence="1 4" id="KW-0808">Transferase</keyword>
<proteinExistence type="predicted"/>
<keyword evidence="4" id="KW-0328">Glycosyltransferase</keyword>
<feature type="domain" description="Glycosyltransferase subfamily 4-like N-terminal" evidence="3">
    <location>
        <begin position="20"/>
        <end position="173"/>
    </location>
</feature>
<dbReference type="EMBL" id="VJWE01000014">
    <property type="protein sequence ID" value="TWG36501.1"/>
    <property type="molecule type" value="Genomic_DNA"/>
</dbReference>
<dbReference type="CDD" id="cd03809">
    <property type="entry name" value="GT4_MtfB-like"/>
    <property type="match status" value="1"/>
</dbReference>
<accession>A0A561XK52</accession>
<dbReference type="GO" id="GO:0016757">
    <property type="term" value="F:glycosyltransferase activity"/>
    <property type="evidence" value="ECO:0007669"/>
    <property type="project" value="UniProtKB-KW"/>
</dbReference>
<evidence type="ECO:0000313" key="4">
    <source>
        <dbReference type="EMBL" id="TWG36501.1"/>
    </source>
</evidence>
<protein>
    <submittedName>
        <fullName evidence="4">Alpha-1,3-rhamnosyl/mannosyltransferase</fullName>
    </submittedName>
</protein>
<dbReference type="RefSeq" id="WP_146871374.1">
    <property type="nucleotide sequence ID" value="NZ_VJWE01000014.1"/>
</dbReference>
<evidence type="ECO:0000313" key="5">
    <source>
        <dbReference type="Proteomes" id="UP000321485"/>
    </source>
</evidence>